<evidence type="ECO:0000256" key="4">
    <source>
        <dbReference type="ARBA" id="ARBA00022840"/>
    </source>
</evidence>
<evidence type="ECO:0000313" key="9">
    <source>
        <dbReference type="Proteomes" id="UP000242972"/>
    </source>
</evidence>
<dbReference type="GO" id="GO:0005524">
    <property type="term" value="F:ATP binding"/>
    <property type="evidence" value="ECO:0007669"/>
    <property type="project" value="UniProtKB-UniRule"/>
</dbReference>
<dbReference type="Pfam" id="PF13245">
    <property type="entry name" value="AAA_19"/>
    <property type="match status" value="1"/>
</dbReference>
<sequence>MPMADRAGALTSGVRIRSNVIAVQLNNERLSDQDLVKRLTYWELLELSRSAPMRFPSSWTREEALTDRQKAEKDGFMRPAQEHALHLWSDIPETFRPMPITKDPSRFPCPSNAKPTSNPKPSITTEPFKVNAQPLETIESPPTRSAIQDAKGKPSDLSALDVLQSSISSRFLVLAPPGTGKTHLMLDRLTQLIQTGGLRDPHAEILVLSFTRATVSDIFRKLSERVLDGAPDDVRYVDVRTFDSLATALLLLENNAEDYLKGDYDSRIKSVTEGLTNSRLVESQERLGRVRYLVIDEVQDLTGVRAEFCLSMIRYLAPDSGILLLGDPSQAIYDFNTEHWTADVVLETLRRHLAPQLQTASLSRYYRFQDSTLERLAVDLRTAIEYEELSLQFVQTLTQSIPKQSLDELAVAASESRVAVLTRTNLEAFQLAEWARSQRIETVVRVRQSYWPAWMARLLFGLRGDYISSAHLRSLWTHHRLDEVGKIAYEDAETLWEESGLFRRGSLDLVAVGDYLRSHVPAPELGKPGLVVTTIHQSKGLEYDSVALLAPTMHANLGGQTDELRVLYVAATRAKRHLSLLERDGDIFRWGRKGQKSVFKHFHRYTNLENWFLLNTKESFSFKNFWYCPPGISRSQWIQQIEQTQHDWWDQFKMDGHWPVPWTLKRSTDLEDGTVIIQPAPSLFYDLTILHRGYGVASSGVVEAPVTGLVTVAGPPDCDPTVFGTARLAIIPWVFGWAKVLEEGEKT</sequence>
<dbReference type="Gene3D" id="3.40.50.300">
    <property type="entry name" value="P-loop containing nucleotide triphosphate hydrolases"/>
    <property type="match status" value="2"/>
</dbReference>
<dbReference type="EMBL" id="PXYW01000015">
    <property type="protein sequence ID" value="PSR33889.1"/>
    <property type="molecule type" value="Genomic_DNA"/>
</dbReference>
<keyword evidence="3 5" id="KW-0347">Helicase</keyword>
<keyword evidence="2 5" id="KW-0378">Hydrolase</keyword>
<evidence type="ECO:0000256" key="1">
    <source>
        <dbReference type="ARBA" id="ARBA00022741"/>
    </source>
</evidence>
<name>A0A2T2XHC6_9FIRM</name>
<evidence type="ECO:0000256" key="3">
    <source>
        <dbReference type="ARBA" id="ARBA00022806"/>
    </source>
</evidence>
<dbReference type="InterPro" id="IPR014016">
    <property type="entry name" value="UvrD-like_ATP-bd"/>
</dbReference>
<dbReference type="SUPFAM" id="SSF52540">
    <property type="entry name" value="P-loop containing nucleoside triphosphate hydrolases"/>
    <property type="match status" value="1"/>
</dbReference>
<feature type="domain" description="UvrD-like helicase ATP-binding" evidence="7">
    <location>
        <begin position="154"/>
        <end position="571"/>
    </location>
</feature>
<organism evidence="8 9">
    <name type="scientific">Sulfobacillus benefaciens</name>
    <dbReference type="NCBI Taxonomy" id="453960"/>
    <lineage>
        <taxon>Bacteria</taxon>
        <taxon>Bacillati</taxon>
        <taxon>Bacillota</taxon>
        <taxon>Clostridia</taxon>
        <taxon>Eubacteriales</taxon>
        <taxon>Clostridiales Family XVII. Incertae Sedis</taxon>
        <taxon>Sulfobacillus</taxon>
    </lineage>
</organism>
<feature type="binding site" evidence="5">
    <location>
        <begin position="175"/>
        <end position="182"/>
    </location>
    <ligand>
        <name>ATP</name>
        <dbReference type="ChEBI" id="CHEBI:30616"/>
    </ligand>
</feature>
<accession>A0A2T2XHC6</accession>
<dbReference type="PANTHER" id="PTHR11070">
    <property type="entry name" value="UVRD / RECB / PCRA DNA HELICASE FAMILY MEMBER"/>
    <property type="match status" value="1"/>
</dbReference>
<evidence type="ECO:0000256" key="6">
    <source>
        <dbReference type="SAM" id="MobiDB-lite"/>
    </source>
</evidence>
<protein>
    <submittedName>
        <fullName evidence="8">Helicase</fullName>
    </submittedName>
</protein>
<reference evidence="8 9" key="1">
    <citation type="journal article" date="2014" name="BMC Genomics">
        <title>Comparison of environmental and isolate Sulfobacillus genomes reveals diverse carbon, sulfur, nitrogen, and hydrogen metabolisms.</title>
        <authorList>
            <person name="Justice N.B."/>
            <person name="Norman A."/>
            <person name="Brown C.T."/>
            <person name="Singh A."/>
            <person name="Thomas B.C."/>
            <person name="Banfield J.F."/>
        </authorList>
    </citation>
    <scope>NUCLEOTIDE SEQUENCE [LARGE SCALE GENOMIC DNA]</scope>
    <source>
        <strain evidence="8">AMDSBA4</strain>
    </source>
</reference>
<keyword evidence="1 5" id="KW-0547">Nucleotide-binding</keyword>
<dbReference type="Proteomes" id="UP000242972">
    <property type="component" value="Unassembled WGS sequence"/>
</dbReference>
<gene>
    <name evidence="8" type="ORF">C7B46_07810</name>
</gene>
<dbReference type="GO" id="GO:0016787">
    <property type="term" value="F:hydrolase activity"/>
    <property type="evidence" value="ECO:0007669"/>
    <property type="project" value="UniProtKB-UniRule"/>
</dbReference>
<dbReference type="AlphaFoldDB" id="A0A2T2XHC6"/>
<feature type="compositionally biased region" description="Polar residues" evidence="6">
    <location>
        <begin position="113"/>
        <end position="125"/>
    </location>
</feature>
<dbReference type="InterPro" id="IPR027785">
    <property type="entry name" value="UvrD-like_helicase_C"/>
</dbReference>
<dbReference type="GO" id="GO:0003677">
    <property type="term" value="F:DNA binding"/>
    <property type="evidence" value="ECO:0007669"/>
    <property type="project" value="InterPro"/>
</dbReference>
<evidence type="ECO:0000256" key="5">
    <source>
        <dbReference type="PROSITE-ProRule" id="PRU00560"/>
    </source>
</evidence>
<dbReference type="PROSITE" id="PS51198">
    <property type="entry name" value="UVRD_HELICASE_ATP_BIND"/>
    <property type="match status" value="1"/>
</dbReference>
<dbReference type="Pfam" id="PF13538">
    <property type="entry name" value="UvrD_C_2"/>
    <property type="match status" value="1"/>
</dbReference>
<keyword evidence="4 5" id="KW-0067">ATP-binding</keyword>
<comment type="caution">
    <text evidence="8">The sequence shown here is derived from an EMBL/GenBank/DDBJ whole genome shotgun (WGS) entry which is preliminary data.</text>
</comment>
<feature type="region of interest" description="Disordered" evidence="6">
    <location>
        <begin position="104"/>
        <end position="126"/>
    </location>
</feature>
<evidence type="ECO:0000313" key="8">
    <source>
        <dbReference type="EMBL" id="PSR33889.1"/>
    </source>
</evidence>
<dbReference type="GO" id="GO:0000725">
    <property type="term" value="P:recombinational repair"/>
    <property type="evidence" value="ECO:0007669"/>
    <property type="project" value="TreeGrafter"/>
</dbReference>
<dbReference type="GO" id="GO:0043138">
    <property type="term" value="F:3'-5' DNA helicase activity"/>
    <property type="evidence" value="ECO:0007669"/>
    <property type="project" value="TreeGrafter"/>
</dbReference>
<evidence type="ECO:0000259" key="7">
    <source>
        <dbReference type="PROSITE" id="PS51198"/>
    </source>
</evidence>
<proteinExistence type="predicted"/>
<dbReference type="InterPro" id="IPR000212">
    <property type="entry name" value="DNA_helicase_UvrD/REP"/>
</dbReference>
<dbReference type="InterPro" id="IPR027417">
    <property type="entry name" value="P-loop_NTPase"/>
</dbReference>
<dbReference type="PANTHER" id="PTHR11070:SF2">
    <property type="entry name" value="ATP-DEPENDENT DNA HELICASE SRS2"/>
    <property type="match status" value="1"/>
</dbReference>
<evidence type="ECO:0000256" key="2">
    <source>
        <dbReference type="ARBA" id="ARBA00022801"/>
    </source>
</evidence>